<proteinExistence type="predicted"/>
<feature type="transmembrane region" description="Helical" evidence="1">
    <location>
        <begin position="234"/>
        <end position="253"/>
    </location>
</feature>
<comment type="caution">
    <text evidence="2">The sequence shown here is derived from an EMBL/GenBank/DDBJ whole genome shotgun (WGS) entry which is preliminary data.</text>
</comment>
<organism evidence="2 3">
    <name type="scientific">Spongiivirga citrea</name>
    <dbReference type="NCBI Taxonomy" id="1481457"/>
    <lineage>
        <taxon>Bacteria</taxon>
        <taxon>Pseudomonadati</taxon>
        <taxon>Bacteroidota</taxon>
        <taxon>Flavobacteriia</taxon>
        <taxon>Flavobacteriales</taxon>
        <taxon>Flavobacteriaceae</taxon>
        <taxon>Spongiivirga</taxon>
    </lineage>
</organism>
<dbReference type="EMBL" id="JAABOQ010000008">
    <property type="protein sequence ID" value="NER18913.1"/>
    <property type="molecule type" value="Genomic_DNA"/>
</dbReference>
<feature type="transmembrane region" description="Helical" evidence="1">
    <location>
        <begin position="115"/>
        <end position="134"/>
    </location>
</feature>
<dbReference type="RefSeq" id="WP_164033600.1">
    <property type="nucleotide sequence ID" value="NZ_JAABOQ010000008.1"/>
</dbReference>
<evidence type="ECO:0000313" key="3">
    <source>
        <dbReference type="Proteomes" id="UP000474296"/>
    </source>
</evidence>
<keyword evidence="3" id="KW-1185">Reference proteome</keyword>
<feature type="transmembrane region" description="Helical" evidence="1">
    <location>
        <begin position="326"/>
        <end position="349"/>
    </location>
</feature>
<feature type="transmembrane region" description="Helical" evidence="1">
    <location>
        <begin position="35"/>
        <end position="52"/>
    </location>
</feature>
<sequence>MMKVFYSILLFLICFVASTQLIAKYWSPYLYFDDILFLLSSIVCLIDLIFYNKFSRTNVAAAVLLFSFIGISFIFNFYSLNAFIAKLFYYFKPLFVFVFISYLANKYMLTRYKQYLYNFFILVCLFSIIEFYWVQYVDSNAIHYFSFSIRSGFYRASSVTWHPISLALLAFFSIIIGIEVLHDTRKWPYLIFITSVILSGTRFVMLLTALYFLYRYLQHRRLVIKNFNLHGKHIYVFLYPLIFFFILGLSTYLNVKDHSSLRSVTFRTGVPLLTDPKVVGLGTGIGSFGSYESVVNESAVYDKINFSEHYKGVMSGANKRSGTENFFFMALIEFGVIGLFLYFCVLLRITSLKVTYFFSFYVLVIICITFVYPINSLPFMYLVNIFFPYGKGIPIHKND</sequence>
<evidence type="ECO:0000256" key="1">
    <source>
        <dbReference type="SAM" id="Phobius"/>
    </source>
</evidence>
<name>A0A6M0CPR2_9FLAO</name>
<dbReference type="AlphaFoldDB" id="A0A6M0CPR2"/>
<keyword evidence="1" id="KW-1133">Transmembrane helix</keyword>
<feature type="transmembrane region" description="Helical" evidence="1">
    <location>
        <begin position="189"/>
        <end position="214"/>
    </location>
</feature>
<accession>A0A6M0CPR2</accession>
<protein>
    <recommendedName>
        <fullName evidence="4">O-antigen ligase domain-containing protein</fullName>
    </recommendedName>
</protein>
<dbReference type="Proteomes" id="UP000474296">
    <property type="component" value="Unassembled WGS sequence"/>
</dbReference>
<feature type="transmembrane region" description="Helical" evidence="1">
    <location>
        <begin position="161"/>
        <end position="182"/>
    </location>
</feature>
<feature type="transmembrane region" description="Helical" evidence="1">
    <location>
        <begin position="84"/>
        <end position="103"/>
    </location>
</feature>
<feature type="transmembrane region" description="Helical" evidence="1">
    <location>
        <begin position="355"/>
        <end position="374"/>
    </location>
</feature>
<keyword evidence="1" id="KW-0812">Transmembrane</keyword>
<evidence type="ECO:0000313" key="2">
    <source>
        <dbReference type="EMBL" id="NER18913.1"/>
    </source>
</evidence>
<gene>
    <name evidence="2" type="ORF">GWK10_16990</name>
</gene>
<evidence type="ECO:0008006" key="4">
    <source>
        <dbReference type="Google" id="ProtNLM"/>
    </source>
</evidence>
<keyword evidence="1" id="KW-0472">Membrane</keyword>
<feature type="transmembrane region" description="Helical" evidence="1">
    <location>
        <begin position="59"/>
        <end position="78"/>
    </location>
</feature>
<reference evidence="2 3" key="1">
    <citation type="submission" date="2020-01" db="EMBL/GenBank/DDBJ databases">
        <title>Spongiivirga citrea KCTC 32990T.</title>
        <authorList>
            <person name="Wang G."/>
        </authorList>
    </citation>
    <scope>NUCLEOTIDE SEQUENCE [LARGE SCALE GENOMIC DNA]</scope>
    <source>
        <strain evidence="2 3">KCTC 32990</strain>
    </source>
</reference>